<dbReference type="InterPro" id="IPR004155">
    <property type="entry name" value="PBS_lyase_HEAT"/>
</dbReference>
<reference evidence="4 5" key="1">
    <citation type="journal article" date="2018" name="Environ. Microbiol.">
        <title>Ecological and genomic features of two widespread freshwater picocyanobacteria.</title>
        <authorList>
            <person name="Cabello-Yeves P.J."/>
            <person name="Picazo A."/>
            <person name="Camacho A."/>
            <person name="Callieri C."/>
            <person name="Rosselli R."/>
            <person name="Roda-Garcia J.J."/>
            <person name="Coutinho F.H."/>
            <person name="Rodriguez-Valera F."/>
        </authorList>
    </citation>
    <scope>NUCLEOTIDE SEQUENCE [LARGE SCALE GENOMIC DNA]</scope>
    <source>
        <strain evidence="4 5">Tous</strain>
    </source>
</reference>
<dbReference type="AlphaFoldDB" id="A0A2P7MSX9"/>
<name>A0A2P7MSX9_9CYAN</name>
<evidence type="ECO:0000313" key="5">
    <source>
        <dbReference type="Proteomes" id="UP000243002"/>
    </source>
</evidence>
<sequence>MSAELSATPASGIQQLSVEEANILAAELRSQLRQGLVPSSDTPAIERMVAGLGDTRGLMRLTFAESLGAVGAAAVPTLCRALQSHDNVTVRRAAAKTLTLIADPAALPVLLETLLSDSDPVVQGSAVGAMAAVGEQALNPLLSVLVHPKASAMQQGLASWGIAFIGAKAPEALRQAASSPDARIRAAAIAALGEQIQSLGDDEARQLLLTALDDLDSEVRAEAATLMGKLQEPEWACPRLLPLLTDSEEQVRKNAALSLMKLGARDALPDLKASVEQEVQPGVRLVLELAISQLSK</sequence>
<keyword evidence="4" id="KW-0808">Transferase</keyword>
<dbReference type="GO" id="GO:0016740">
    <property type="term" value="F:transferase activity"/>
    <property type="evidence" value="ECO:0007669"/>
    <property type="project" value="UniProtKB-KW"/>
</dbReference>
<dbReference type="SMART" id="SM00567">
    <property type="entry name" value="EZ_HEAT"/>
    <property type="match status" value="6"/>
</dbReference>
<dbReference type="SUPFAM" id="SSF48371">
    <property type="entry name" value="ARM repeat"/>
    <property type="match status" value="1"/>
</dbReference>
<dbReference type="GO" id="GO:0030089">
    <property type="term" value="C:phycobilisome"/>
    <property type="evidence" value="ECO:0007669"/>
    <property type="project" value="UniProtKB-KW"/>
</dbReference>
<evidence type="ECO:0000313" key="4">
    <source>
        <dbReference type="EMBL" id="PSJ04245.1"/>
    </source>
</evidence>
<organism evidence="4 5">
    <name type="scientific">Cyanobium usitatum str. Tous</name>
    <dbReference type="NCBI Taxonomy" id="2116684"/>
    <lineage>
        <taxon>Bacteria</taxon>
        <taxon>Bacillati</taxon>
        <taxon>Cyanobacteriota</taxon>
        <taxon>Cyanophyceae</taxon>
        <taxon>Synechococcales</taxon>
        <taxon>Prochlorococcaceae</taxon>
        <taxon>Cyanobium</taxon>
    </lineage>
</organism>
<comment type="similarity">
    <text evidence="1">Belongs to the CpcE/RpcE/PecE family.</text>
</comment>
<gene>
    <name evidence="4" type="ORF">C7K55_11335</name>
</gene>
<evidence type="ECO:0000256" key="1">
    <source>
        <dbReference type="ARBA" id="ARBA00009299"/>
    </source>
</evidence>
<keyword evidence="5" id="KW-1185">Reference proteome</keyword>
<accession>A0A2P7MSX9</accession>
<evidence type="ECO:0000256" key="2">
    <source>
        <dbReference type="ARBA" id="ARBA00022549"/>
    </source>
</evidence>
<dbReference type="PANTHER" id="PTHR12697">
    <property type="entry name" value="PBS LYASE HEAT-LIKE PROTEIN"/>
    <property type="match status" value="1"/>
</dbReference>
<dbReference type="Gene3D" id="1.25.10.10">
    <property type="entry name" value="Leucine-rich Repeat Variant"/>
    <property type="match status" value="2"/>
</dbReference>
<dbReference type="EMBL" id="PXXO01000014">
    <property type="protein sequence ID" value="PSJ04245.1"/>
    <property type="molecule type" value="Genomic_DNA"/>
</dbReference>
<protein>
    <submittedName>
        <fullName evidence="4">Glycosyltransferase</fullName>
    </submittedName>
</protein>
<proteinExistence type="inferred from homology"/>
<dbReference type="Pfam" id="PF13646">
    <property type="entry name" value="HEAT_2"/>
    <property type="match status" value="2"/>
</dbReference>
<keyword evidence="3" id="KW-0605">Phycobilisome</keyword>
<dbReference type="RefSeq" id="WP_106632841.1">
    <property type="nucleotide sequence ID" value="NZ_PXXO01000014.1"/>
</dbReference>
<dbReference type="GO" id="GO:0016491">
    <property type="term" value="F:oxidoreductase activity"/>
    <property type="evidence" value="ECO:0007669"/>
    <property type="project" value="TreeGrafter"/>
</dbReference>
<comment type="caution">
    <text evidence="4">The sequence shown here is derived from an EMBL/GenBank/DDBJ whole genome shotgun (WGS) entry which is preliminary data.</text>
</comment>
<dbReference type="InterPro" id="IPR016024">
    <property type="entry name" value="ARM-type_fold"/>
</dbReference>
<dbReference type="InterPro" id="IPR011989">
    <property type="entry name" value="ARM-like"/>
</dbReference>
<keyword evidence="2" id="KW-0042">Antenna complex</keyword>
<evidence type="ECO:0000256" key="3">
    <source>
        <dbReference type="ARBA" id="ARBA00022738"/>
    </source>
</evidence>
<dbReference type="PANTHER" id="PTHR12697:SF38">
    <property type="entry name" value="PBS LYASE HEAT DOMAIN PROTEIN REPEAT-CONTAINING PROTEIN"/>
    <property type="match status" value="1"/>
</dbReference>
<dbReference type="OrthoDB" id="9765635at2"/>
<dbReference type="Proteomes" id="UP000243002">
    <property type="component" value="Unassembled WGS sequence"/>
</dbReference>